<protein>
    <submittedName>
        <fullName evidence="8">Putative conserved plasma membrane protein</fullName>
    </submittedName>
</protein>
<organism evidence="8">
    <name type="scientific">Amblyomma cajennense</name>
    <name type="common">Cayenne tick</name>
    <name type="synonym">Acarus cajennensis</name>
    <dbReference type="NCBI Taxonomy" id="34607"/>
    <lineage>
        <taxon>Eukaryota</taxon>
        <taxon>Metazoa</taxon>
        <taxon>Ecdysozoa</taxon>
        <taxon>Arthropoda</taxon>
        <taxon>Chelicerata</taxon>
        <taxon>Arachnida</taxon>
        <taxon>Acari</taxon>
        <taxon>Parasitiformes</taxon>
        <taxon>Ixodida</taxon>
        <taxon>Ixodoidea</taxon>
        <taxon>Ixodidae</taxon>
        <taxon>Amblyomminae</taxon>
        <taxon>Amblyomma</taxon>
    </lineage>
</organism>
<feature type="transmembrane region" description="Helical" evidence="6">
    <location>
        <begin position="74"/>
        <end position="97"/>
    </location>
</feature>
<evidence type="ECO:0000256" key="1">
    <source>
        <dbReference type="ARBA" id="ARBA00004141"/>
    </source>
</evidence>
<dbReference type="PROSITE" id="PS51225">
    <property type="entry name" value="MARVEL"/>
    <property type="match status" value="1"/>
</dbReference>
<comment type="subcellular location">
    <subcellularLocation>
        <location evidence="1">Membrane</location>
        <topology evidence="1">Multi-pass membrane protein</topology>
    </subcellularLocation>
</comment>
<keyword evidence="2 5" id="KW-0812">Transmembrane</keyword>
<dbReference type="Pfam" id="PF01284">
    <property type="entry name" value="MARVEL"/>
    <property type="match status" value="1"/>
</dbReference>
<feature type="transmembrane region" description="Helical" evidence="6">
    <location>
        <begin position="109"/>
        <end position="131"/>
    </location>
</feature>
<dbReference type="GO" id="GO:0016020">
    <property type="term" value="C:membrane"/>
    <property type="evidence" value="ECO:0007669"/>
    <property type="project" value="UniProtKB-SubCell"/>
</dbReference>
<evidence type="ECO:0000256" key="3">
    <source>
        <dbReference type="ARBA" id="ARBA00022989"/>
    </source>
</evidence>
<evidence type="ECO:0000256" key="5">
    <source>
        <dbReference type="PROSITE-ProRule" id="PRU00581"/>
    </source>
</evidence>
<proteinExistence type="evidence at transcript level"/>
<sequence length="165" mass="17902">MGLPRLDVWFAGANDDLPPFSFALSLSFLNSPSGVLTIAEIVSGILTFALAYSSRVYVYQLSKLVVRVEPEPSIIYVIFVSFMYWFVSLLVLASALLSNTGINVTSTFFYVLLEAFGFVFYLSGGISLLALEASQSVATAAGVFSIISAVLHGLHALLVYLKKKK</sequence>
<evidence type="ECO:0000256" key="6">
    <source>
        <dbReference type="SAM" id="Phobius"/>
    </source>
</evidence>
<accession>A0A023FP46</accession>
<evidence type="ECO:0000259" key="7">
    <source>
        <dbReference type="PROSITE" id="PS51225"/>
    </source>
</evidence>
<feature type="transmembrane region" description="Helical" evidence="6">
    <location>
        <begin position="137"/>
        <end position="161"/>
    </location>
</feature>
<dbReference type="AlphaFoldDB" id="A0A023FP46"/>
<reference evidence="8" key="1">
    <citation type="submission" date="2014-03" db="EMBL/GenBank/DDBJ databases">
        <title>The sialotranscriptome of Amblyomma triste, Amblyomma parvum and Amblyomma cajennense ticks, uncovered by 454-based RNA-seq.</title>
        <authorList>
            <person name="Garcia G.R."/>
            <person name="Gardinassi L.G."/>
            <person name="Ribeiro J.M."/>
            <person name="Anatriello E."/>
            <person name="Ferreira B.R."/>
            <person name="Moreira H.N."/>
            <person name="Mafra C."/>
            <person name="Olegario M.M."/>
            <person name="Szabo P.J."/>
            <person name="Miranda-Santos I.K."/>
            <person name="Maruyama S.R."/>
        </authorList>
    </citation>
    <scope>NUCLEOTIDE SEQUENCE</scope>
    <source>
        <strain evidence="8">Uberlandia</strain>
        <tissue evidence="8">Salivary glands</tissue>
    </source>
</reference>
<name>A0A023FP46_AMBCJ</name>
<keyword evidence="3 6" id="KW-1133">Transmembrane helix</keyword>
<keyword evidence="4 5" id="KW-0472">Membrane</keyword>
<dbReference type="EMBL" id="GBBK01001433">
    <property type="protein sequence ID" value="JAC23049.1"/>
    <property type="molecule type" value="mRNA"/>
</dbReference>
<feature type="domain" description="MARVEL" evidence="7">
    <location>
        <begin position="28"/>
        <end position="164"/>
    </location>
</feature>
<evidence type="ECO:0000256" key="4">
    <source>
        <dbReference type="ARBA" id="ARBA00023136"/>
    </source>
</evidence>
<feature type="transmembrane region" description="Helical" evidence="6">
    <location>
        <begin position="34"/>
        <end position="54"/>
    </location>
</feature>
<evidence type="ECO:0000256" key="2">
    <source>
        <dbReference type="ARBA" id="ARBA00022692"/>
    </source>
</evidence>
<dbReference type="InterPro" id="IPR008253">
    <property type="entry name" value="Marvel"/>
</dbReference>
<evidence type="ECO:0000313" key="8">
    <source>
        <dbReference type="EMBL" id="JAC23049.1"/>
    </source>
</evidence>